<proteinExistence type="predicted"/>
<evidence type="ECO:0000313" key="1">
    <source>
        <dbReference type="EMBL" id="MFC3125968.1"/>
    </source>
</evidence>
<dbReference type="RefSeq" id="WP_379597023.1">
    <property type="nucleotide sequence ID" value="NZ_JBHRTN010000011.1"/>
</dbReference>
<organism evidence="1 2">
    <name type="scientific">Teichococcus globiformis</name>
    <dbReference type="NCBI Taxonomy" id="2307229"/>
    <lineage>
        <taxon>Bacteria</taxon>
        <taxon>Pseudomonadati</taxon>
        <taxon>Pseudomonadota</taxon>
        <taxon>Alphaproteobacteria</taxon>
        <taxon>Acetobacterales</taxon>
        <taxon>Roseomonadaceae</taxon>
        <taxon>Roseomonas</taxon>
    </lineage>
</organism>
<gene>
    <name evidence="1" type="ORF">ACFOD4_12940</name>
</gene>
<evidence type="ECO:0000313" key="2">
    <source>
        <dbReference type="Proteomes" id="UP001595593"/>
    </source>
</evidence>
<protein>
    <submittedName>
        <fullName evidence="1">Uncharacterized protein</fullName>
    </submittedName>
</protein>
<reference evidence="2" key="1">
    <citation type="journal article" date="2019" name="Int. J. Syst. Evol. Microbiol.">
        <title>The Global Catalogue of Microorganisms (GCM) 10K type strain sequencing project: providing services to taxonomists for standard genome sequencing and annotation.</title>
        <authorList>
            <consortium name="The Broad Institute Genomics Platform"/>
            <consortium name="The Broad Institute Genome Sequencing Center for Infectious Disease"/>
            <person name="Wu L."/>
            <person name="Ma J."/>
        </authorList>
    </citation>
    <scope>NUCLEOTIDE SEQUENCE [LARGE SCALE GENOMIC DNA]</scope>
    <source>
        <strain evidence="2">KCTC 52094</strain>
    </source>
</reference>
<comment type="caution">
    <text evidence="1">The sequence shown here is derived from an EMBL/GenBank/DDBJ whole genome shotgun (WGS) entry which is preliminary data.</text>
</comment>
<dbReference type="Proteomes" id="UP001595593">
    <property type="component" value="Unassembled WGS sequence"/>
</dbReference>
<accession>A0ABV7G290</accession>
<name>A0ABV7G290_9PROT</name>
<keyword evidence="2" id="KW-1185">Reference proteome</keyword>
<sequence>MRLDEFSRLLETYGADPAHWPEARRMAAQALLEVSPGAQALHNSARFLDNALDVSLPGPDAAAMARMRGKLARAVAREPLPRAEAGLLRLLRPWAPMGAGALVTLAVCALWMSRPLPPQSDEILGAPRLMAMMDTLP</sequence>
<dbReference type="EMBL" id="JBHRTN010000011">
    <property type="protein sequence ID" value="MFC3125968.1"/>
    <property type="molecule type" value="Genomic_DNA"/>
</dbReference>